<dbReference type="NCBIfam" id="TIGR00326">
    <property type="entry name" value="eubact_ribD"/>
    <property type="match status" value="1"/>
</dbReference>
<evidence type="ECO:0000256" key="5">
    <source>
        <dbReference type="ARBA" id="ARBA00007417"/>
    </source>
</evidence>
<dbReference type="PROSITE" id="PS51747">
    <property type="entry name" value="CYT_DCMP_DEAMINASES_2"/>
    <property type="match status" value="1"/>
</dbReference>
<dbReference type="EC" id="1.1.1.193" evidence="14"/>
<evidence type="ECO:0000256" key="8">
    <source>
        <dbReference type="ARBA" id="ARBA00022833"/>
    </source>
</evidence>
<keyword evidence="7 14" id="KW-0479">Metal-binding</keyword>
<proteinExistence type="inferred from homology"/>
<comment type="similarity">
    <text evidence="4 14">In the N-terminal section; belongs to the cytidine and deoxycytidylate deaminase family.</text>
</comment>
<name>A0ABV4UQ31_9MICC</name>
<evidence type="ECO:0000256" key="7">
    <source>
        <dbReference type="ARBA" id="ARBA00022723"/>
    </source>
</evidence>
<evidence type="ECO:0000256" key="12">
    <source>
        <dbReference type="ARBA" id="ARBA00049861"/>
    </source>
</evidence>
<evidence type="ECO:0000256" key="10">
    <source>
        <dbReference type="ARBA" id="ARBA00023002"/>
    </source>
</evidence>
<feature type="domain" description="CMP/dCMP-type deaminase" evidence="15">
    <location>
        <begin position="5"/>
        <end position="129"/>
    </location>
</feature>
<keyword evidence="9 14" id="KW-0521">NADP</keyword>
<accession>A0ABV4UQ31</accession>
<dbReference type="GO" id="GO:0008703">
    <property type="term" value="F:5-amino-6-(5-phosphoribosylamino)uracil reductase activity"/>
    <property type="evidence" value="ECO:0007669"/>
    <property type="project" value="UniProtKB-EC"/>
</dbReference>
<evidence type="ECO:0000256" key="13">
    <source>
        <dbReference type="ARBA" id="ARBA00049886"/>
    </source>
</evidence>
<dbReference type="RefSeq" id="WP_373972689.1">
    <property type="nucleotide sequence ID" value="NZ_JBHDLJ010000011.1"/>
</dbReference>
<comment type="caution">
    <text evidence="16">The sequence shown here is derived from an EMBL/GenBank/DDBJ whole genome shotgun (WGS) entry which is preliminary data.</text>
</comment>
<dbReference type="Proteomes" id="UP001575652">
    <property type="component" value="Unassembled WGS sequence"/>
</dbReference>
<dbReference type="SUPFAM" id="SSF53927">
    <property type="entry name" value="Cytidine deaminase-like"/>
    <property type="match status" value="1"/>
</dbReference>
<evidence type="ECO:0000259" key="15">
    <source>
        <dbReference type="PROSITE" id="PS51747"/>
    </source>
</evidence>
<keyword evidence="17" id="KW-1185">Reference proteome</keyword>
<dbReference type="Gene3D" id="3.40.430.10">
    <property type="entry name" value="Dihydrofolate Reductase, subunit A"/>
    <property type="match status" value="1"/>
</dbReference>
<dbReference type="Pfam" id="PF00383">
    <property type="entry name" value="dCMP_cyt_deam_1"/>
    <property type="match status" value="1"/>
</dbReference>
<comment type="pathway">
    <text evidence="3 14">Cofactor biosynthesis; riboflavin biosynthesis; 5-amino-6-(D-ribitylamino)uracil from GTP: step 3/4.</text>
</comment>
<evidence type="ECO:0000256" key="1">
    <source>
        <dbReference type="ARBA" id="ARBA00002151"/>
    </source>
</evidence>
<dbReference type="InterPro" id="IPR002125">
    <property type="entry name" value="CMP_dCMP_dom"/>
</dbReference>
<organism evidence="16 17">
    <name type="scientific">Arthrobacter halodurans</name>
    <dbReference type="NCBI Taxonomy" id="516699"/>
    <lineage>
        <taxon>Bacteria</taxon>
        <taxon>Bacillati</taxon>
        <taxon>Actinomycetota</taxon>
        <taxon>Actinomycetes</taxon>
        <taxon>Micrococcales</taxon>
        <taxon>Micrococcaceae</taxon>
        <taxon>Arthrobacter</taxon>
    </lineage>
</organism>
<dbReference type="InterPro" id="IPR004794">
    <property type="entry name" value="Eubact_RibD"/>
</dbReference>
<comment type="pathway">
    <text evidence="2 14">Cofactor biosynthesis; riboflavin biosynthesis; 5-amino-6-(D-ribitylamino)uracil from GTP: step 2/4.</text>
</comment>
<dbReference type="GO" id="GO:0008835">
    <property type="term" value="F:diaminohydroxyphosphoribosylaminopyrimidine deaminase activity"/>
    <property type="evidence" value="ECO:0007669"/>
    <property type="project" value="UniProtKB-EC"/>
</dbReference>
<protein>
    <recommendedName>
        <fullName evidence="14">Riboflavin biosynthesis protein RibD</fullName>
    </recommendedName>
    <domain>
        <recommendedName>
            <fullName evidence="14">Diaminohydroxyphosphoribosylaminopyrimidine deaminase</fullName>
            <shortName evidence="14">DRAP deaminase</shortName>
            <ecNumber evidence="14">3.5.4.26</ecNumber>
        </recommendedName>
        <alternativeName>
            <fullName evidence="14">Riboflavin-specific deaminase</fullName>
        </alternativeName>
    </domain>
    <domain>
        <recommendedName>
            <fullName evidence="14">5-amino-6-(5-phosphoribosylamino)uracil reductase</fullName>
            <ecNumber evidence="14">1.1.1.193</ecNumber>
        </recommendedName>
        <alternativeName>
            <fullName evidence="14">HTP reductase</fullName>
        </alternativeName>
    </domain>
</protein>
<keyword evidence="14 16" id="KW-0378">Hydrolase</keyword>
<gene>
    <name evidence="16" type="primary">ribD</name>
    <name evidence="16" type="ORF">ACETWP_13060</name>
</gene>
<dbReference type="Pfam" id="PF01872">
    <property type="entry name" value="RibD_C"/>
    <property type="match status" value="1"/>
</dbReference>
<evidence type="ECO:0000313" key="16">
    <source>
        <dbReference type="EMBL" id="MFB0835517.1"/>
    </source>
</evidence>
<comment type="similarity">
    <text evidence="5 14">In the C-terminal section; belongs to the HTP reductase family.</text>
</comment>
<reference evidence="16 17" key="1">
    <citation type="submission" date="2024-09" db="EMBL/GenBank/DDBJ databases">
        <authorList>
            <person name="Salinas-Garcia M.A."/>
            <person name="Prieme A."/>
        </authorList>
    </citation>
    <scope>NUCLEOTIDE SEQUENCE [LARGE SCALE GENOMIC DNA]</scope>
    <source>
        <strain evidence="16 17">DSM 21081</strain>
    </source>
</reference>
<sequence>MTFTAAERDAMASALGAAGRGVRGANPLVGAVVLDAGGSVLATGHHRGAGTPHAEAAALAALGPVPRSAAGELTMVVTLEPCNHTGRTGPCAVAIAESGIGRVVYAVADGTDRAAGGAEYLASRGVRVEAGLLADEARALNRRWFAARGAGRPFTTLHLAQTLDGRIAAADGTSQWITGPDARRHSHGVRALAEAIVVGTGTVLADDPRLTARDGDGTPLPRQPLRVVMGRRDVPAAAAVRGDGRWTQVRTRSPADVLRELAARGIDHAMIEGGAGIATAFLAEDLVDELWLYQAPLLLGAGRPAVGDLGIGTLRDAVRWAPDDAGGPSHQRLGDDIALHLTPMPRAGLSAAGGA</sequence>
<evidence type="ECO:0000256" key="14">
    <source>
        <dbReference type="PIRNR" id="PIRNR006769"/>
    </source>
</evidence>
<dbReference type="EMBL" id="JBHDLJ010000011">
    <property type="protein sequence ID" value="MFB0835517.1"/>
    <property type="molecule type" value="Genomic_DNA"/>
</dbReference>
<dbReference type="PROSITE" id="PS00903">
    <property type="entry name" value="CYT_DCMP_DEAMINASES_1"/>
    <property type="match status" value="1"/>
</dbReference>
<evidence type="ECO:0000313" key="17">
    <source>
        <dbReference type="Proteomes" id="UP001575652"/>
    </source>
</evidence>
<comment type="cofactor">
    <cofactor evidence="14">
        <name>Zn(2+)</name>
        <dbReference type="ChEBI" id="CHEBI:29105"/>
    </cofactor>
    <text evidence="14">Binds 1 zinc ion.</text>
</comment>
<dbReference type="PANTHER" id="PTHR38011">
    <property type="entry name" value="DIHYDROFOLATE REDUCTASE FAMILY PROTEIN (AFU_ORTHOLOGUE AFUA_8G06820)"/>
    <property type="match status" value="1"/>
</dbReference>
<evidence type="ECO:0000256" key="2">
    <source>
        <dbReference type="ARBA" id="ARBA00004882"/>
    </source>
</evidence>
<keyword evidence="6 14" id="KW-0686">Riboflavin biosynthesis</keyword>
<keyword evidence="8 14" id="KW-0862">Zinc</keyword>
<evidence type="ECO:0000256" key="11">
    <source>
        <dbReference type="ARBA" id="ARBA00023268"/>
    </source>
</evidence>
<dbReference type="InterPro" id="IPR016192">
    <property type="entry name" value="APOBEC/CMP_deaminase_Zn-bd"/>
</dbReference>
<comment type="catalytic activity">
    <reaction evidence="12 14">
        <text>5-amino-6-(5-phospho-D-ribitylamino)uracil + NADP(+) = 5-amino-6-(5-phospho-D-ribosylamino)uracil + NADPH + H(+)</text>
        <dbReference type="Rhea" id="RHEA:17845"/>
        <dbReference type="ChEBI" id="CHEBI:15378"/>
        <dbReference type="ChEBI" id="CHEBI:57783"/>
        <dbReference type="ChEBI" id="CHEBI:58349"/>
        <dbReference type="ChEBI" id="CHEBI:58421"/>
        <dbReference type="ChEBI" id="CHEBI:58453"/>
        <dbReference type="EC" id="1.1.1.193"/>
    </reaction>
</comment>
<evidence type="ECO:0000256" key="3">
    <source>
        <dbReference type="ARBA" id="ARBA00004910"/>
    </source>
</evidence>
<keyword evidence="10 14" id="KW-0560">Oxidoreductase</keyword>
<keyword evidence="11" id="KW-0511">Multifunctional enzyme</keyword>
<dbReference type="InterPro" id="IPR050765">
    <property type="entry name" value="Riboflavin_Biosynth_HTPR"/>
</dbReference>
<evidence type="ECO:0000256" key="6">
    <source>
        <dbReference type="ARBA" id="ARBA00022619"/>
    </source>
</evidence>
<dbReference type="SUPFAM" id="SSF53597">
    <property type="entry name" value="Dihydrofolate reductase-like"/>
    <property type="match status" value="1"/>
</dbReference>
<dbReference type="EC" id="3.5.4.26" evidence="14"/>
<evidence type="ECO:0000256" key="9">
    <source>
        <dbReference type="ARBA" id="ARBA00022857"/>
    </source>
</evidence>
<dbReference type="PIRSF" id="PIRSF006769">
    <property type="entry name" value="RibD"/>
    <property type="match status" value="1"/>
</dbReference>
<dbReference type="InterPro" id="IPR016193">
    <property type="entry name" value="Cytidine_deaminase-like"/>
</dbReference>
<dbReference type="Gene3D" id="3.40.140.10">
    <property type="entry name" value="Cytidine Deaminase, domain 2"/>
    <property type="match status" value="1"/>
</dbReference>
<comment type="catalytic activity">
    <reaction evidence="13 14">
        <text>2,5-diamino-6-hydroxy-4-(5-phosphoribosylamino)-pyrimidine + H2O + H(+) = 5-amino-6-(5-phospho-D-ribosylamino)uracil + NH4(+)</text>
        <dbReference type="Rhea" id="RHEA:21868"/>
        <dbReference type="ChEBI" id="CHEBI:15377"/>
        <dbReference type="ChEBI" id="CHEBI:15378"/>
        <dbReference type="ChEBI" id="CHEBI:28938"/>
        <dbReference type="ChEBI" id="CHEBI:58453"/>
        <dbReference type="ChEBI" id="CHEBI:58614"/>
        <dbReference type="EC" id="3.5.4.26"/>
    </reaction>
</comment>
<dbReference type="PANTHER" id="PTHR38011:SF7">
    <property type="entry name" value="2,5-DIAMINO-6-RIBOSYLAMINO-4(3H)-PYRIMIDINONE 5'-PHOSPHATE REDUCTASE"/>
    <property type="match status" value="1"/>
</dbReference>
<comment type="function">
    <text evidence="1 14">Converts 2,5-diamino-6-(ribosylamino)-4(3h)-pyrimidinone 5'-phosphate into 5-amino-6-(ribosylamino)-2,4(1h,3h)-pyrimidinedione 5'-phosphate.</text>
</comment>
<evidence type="ECO:0000256" key="4">
    <source>
        <dbReference type="ARBA" id="ARBA00005259"/>
    </source>
</evidence>
<dbReference type="InterPro" id="IPR002734">
    <property type="entry name" value="RibDG_C"/>
</dbReference>
<dbReference type="InterPro" id="IPR024072">
    <property type="entry name" value="DHFR-like_dom_sf"/>
</dbReference>